<sequence length="465" mass="50734">MIAGLKKALGQDGGQDLDCSLHFSDAPSWEALEAMVNARQQELGWQPPDLETGPTNPLALRRTFNQPGEPEVKLYRDSAAWCPYCERVWLQLEEKRIPYTIEKINMRCYGDKPPEYTRKVPSGLLPALEVDGQLWTESAEIMSLLEERFPEHKPLLPPAGSREAARADLLLRLERRLYSDWLPWLCQGWDNAGKRARFEGTMDAVDAELARGGGPYFMGAELSLVECVFAPMLERIAASIPYYKGLLVRGTGRWPNVDRWFDAMETRETYLGLKSDFYTHVQDLPPQLGGCVSIPEAAEVAAAIDGTDGRSWHLPLPPLTRTSLEPHAPGEDPPVDTLRAAARLVGNHAAVTRFAARGCGRPGRRLVSAPLADPTAEPGEAYLPAVDAALRHVAHALLVGAEAKQRGADALSAGGKGSGSGFVAEPAAAALAYMRDRVGVPRDLPLPAARQLRAHCNFAIDVLGA</sequence>
<evidence type="ECO:0000313" key="3">
    <source>
        <dbReference type="Proteomes" id="UP001445335"/>
    </source>
</evidence>
<dbReference type="Pfam" id="PF13410">
    <property type="entry name" value="GST_C_2"/>
    <property type="match status" value="1"/>
</dbReference>
<name>A0AAW1QD01_9CHLO</name>
<dbReference type="InterPro" id="IPR040079">
    <property type="entry name" value="Glutathione_S-Trfase"/>
</dbReference>
<dbReference type="Proteomes" id="UP001445335">
    <property type="component" value="Unassembled WGS sequence"/>
</dbReference>
<dbReference type="AlphaFoldDB" id="A0AAW1QD01"/>
<dbReference type="PANTHER" id="PTHR43968">
    <property type="match status" value="1"/>
</dbReference>
<dbReference type="Gene3D" id="3.40.30.10">
    <property type="entry name" value="Glutaredoxin"/>
    <property type="match status" value="1"/>
</dbReference>
<dbReference type="SFLD" id="SFLDG00358">
    <property type="entry name" value="Main_(cytGST)"/>
    <property type="match status" value="1"/>
</dbReference>
<dbReference type="SUPFAM" id="SSF52833">
    <property type="entry name" value="Thioredoxin-like"/>
    <property type="match status" value="1"/>
</dbReference>
<dbReference type="PANTHER" id="PTHR43968:SF14">
    <property type="entry name" value="GLUTATHIONE S-TRANSFERASE"/>
    <property type="match status" value="1"/>
</dbReference>
<evidence type="ECO:0000259" key="1">
    <source>
        <dbReference type="PROSITE" id="PS50404"/>
    </source>
</evidence>
<dbReference type="InterPro" id="IPR036282">
    <property type="entry name" value="Glutathione-S-Trfase_C_sf"/>
</dbReference>
<dbReference type="Pfam" id="PF13409">
    <property type="entry name" value="GST_N_2"/>
    <property type="match status" value="1"/>
</dbReference>
<dbReference type="PROSITE" id="PS51354">
    <property type="entry name" value="GLUTAREDOXIN_2"/>
    <property type="match status" value="1"/>
</dbReference>
<dbReference type="InterPro" id="IPR004045">
    <property type="entry name" value="Glutathione_S-Trfase_N"/>
</dbReference>
<dbReference type="Gene3D" id="1.20.1050.10">
    <property type="match status" value="1"/>
</dbReference>
<accession>A0AAW1QD01</accession>
<dbReference type="PROSITE" id="PS50404">
    <property type="entry name" value="GST_NTER"/>
    <property type="match status" value="1"/>
</dbReference>
<feature type="domain" description="GST N-terminal" evidence="1">
    <location>
        <begin position="72"/>
        <end position="153"/>
    </location>
</feature>
<dbReference type="InterPro" id="IPR050983">
    <property type="entry name" value="GST_Omega/HSP26"/>
</dbReference>
<dbReference type="CDD" id="cd00570">
    <property type="entry name" value="GST_N_family"/>
    <property type="match status" value="1"/>
</dbReference>
<protein>
    <recommendedName>
        <fullName evidence="1">GST N-terminal domain-containing protein</fullName>
    </recommendedName>
</protein>
<dbReference type="InterPro" id="IPR036249">
    <property type="entry name" value="Thioredoxin-like_sf"/>
</dbReference>
<keyword evidence="3" id="KW-1185">Reference proteome</keyword>
<dbReference type="SUPFAM" id="SSF47616">
    <property type="entry name" value="GST C-terminal domain-like"/>
    <property type="match status" value="1"/>
</dbReference>
<comment type="caution">
    <text evidence="2">The sequence shown here is derived from an EMBL/GenBank/DDBJ whole genome shotgun (WGS) entry which is preliminary data.</text>
</comment>
<evidence type="ECO:0000313" key="2">
    <source>
        <dbReference type="EMBL" id="KAK9819179.1"/>
    </source>
</evidence>
<organism evidence="2 3">
    <name type="scientific">Elliptochloris bilobata</name>
    <dbReference type="NCBI Taxonomy" id="381761"/>
    <lineage>
        <taxon>Eukaryota</taxon>
        <taxon>Viridiplantae</taxon>
        <taxon>Chlorophyta</taxon>
        <taxon>core chlorophytes</taxon>
        <taxon>Trebouxiophyceae</taxon>
        <taxon>Trebouxiophyceae incertae sedis</taxon>
        <taxon>Elliptochloris clade</taxon>
        <taxon>Elliptochloris</taxon>
    </lineage>
</organism>
<proteinExistence type="predicted"/>
<reference evidence="2 3" key="1">
    <citation type="journal article" date="2024" name="Nat. Commun.">
        <title>Phylogenomics reveals the evolutionary origins of lichenization in chlorophyte algae.</title>
        <authorList>
            <person name="Puginier C."/>
            <person name="Libourel C."/>
            <person name="Otte J."/>
            <person name="Skaloud P."/>
            <person name="Haon M."/>
            <person name="Grisel S."/>
            <person name="Petersen M."/>
            <person name="Berrin J.G."/>
            <person name="Delaux P.M."/>
            <person name="Dal Grande F."/>
            <person name="Keller J."/>
        </authorList>
    </citation>
    <scope>NUCLEOTIDE SEQUENCE [LARGE SCALE GENOMIC DNA]</scope>
    <source>
        <strain evidence="2 3">SAG 245.80</strain>
    </source>
</reference>
<gene>
    <name evidence="2" type="ORF">WJX81_001160</name>
</gene>
<dbReference type="GO" id="GO:0005737">
    <property type="term" value="C:cytoplasm"/>
    <property type="evidence" value="ECO:0007669"/>
    <property type="project" value="TreeGrafter"/>
</dbReference>
<dbReference type="EMBL" id="JALJOU010000126">
    <property type="protein sequence ID" value="KAK9819179.1"/>
    <property type="molecule type" value="Genomic_DNA"/>
</dbReference>
<dbReference type="SFLD" id="SFLDS00019">
    <property type="entry name" value="Glutathione_Transferase_(cytos"/>
    <property type="match status" value="1"/>
</dbReference>